<dbReference type="AlphaFoldDB" id="A0AA96GTD5"/>
<dbReference type="RefSeq" id="WP_312747686.1">
    <property type="nucleotide sequence ID" value="NZ_CP116968.1"/>
</dbReference>
<proteinExistence type="predicted"/>
<evidence type="ECO:0000256" key="5">
    <source>
        <dbReference type="SAM" id="Phobius"/>
    </source>
</evidence>
<evidence type="ECO:0000259" key="6">
    <source>
        <dbReference type="Pfam" id="PF13664"/>
    </source>
</evidence>
<evidence type="ECO:0000313" key="7">
    <source>
        <dbReference type="EMBL" id="WNM63236.1"/>
    </source>
</evidence>
<feature type="transmembrane region" description="Helical" evidence="5">
    <location>
        <begin position="137"/>
        <end position="161"/>
    </location>
</feature>
<feature type="domain" description="TMEM205-like" evidence="6">
    <location>
        <begin position="18"/>
        <end position="121"/>
    </location>
</feature>
<reference evidence="7 8" key="1">
    <citation type="submission" date="2023-01" db="EMBL/GenBank/DDBJ databases">
        <title>Cultivation and genomic characterization of new, ubiquitous marine nitrite-oxidizing bacteria from the Nitrospirales.</title>
        <authorList>
            <person name="Mueller A.J."/>
            <person name="Daebeler A."/>
            <person name="Herbold C.W."/>
            <person name="Kirkegaard R.H."/>
            <person name="Daims H."/>
        </authorList>
    </citation>
    <scope>NUCLEOTIDE SEQUENCE [LARGE SCALE GENOMIC DNA]</scope>
    <source>
        <strain evidence="7 8">DK</strain>
    </source>
</reference>
<name>A0AA96GTD5_9BACT</name>
<feature type="transmembrane region" description="Helical" evidence="5">
    <location>
        <begin position="12"/>
        <end position="36"/>
    </location>
</feature>
<keyword evidence="8" id="KW-1185">Reference proteome</keyword>
<evidence type="ECO:0000256" key="1">
    <source>
        <dbReference type="ARBA" id="ARBA00004370"/>
    </source>
</evidence>
<feature type="transmembrane region" description="Helical" evidence="5">
    <location>
        <begin position="56"/>
        <end position="73"/>
    </location>
</feature>
<comment type="subcellular location">
    <subcellularLocation>
        <location evidence="1">Membrane</location>
    </subcellularLocation>
</comment>
<feature type="transmembrane region" description="Helical" evidence="5">
    <location>
        <begin position="93"/>
        <end position="117"/>
    </location>
</feature>
<keyword evidence="2 5" id="KW-0812">Transmembrane</keyword>
<dbReference type="Proteomes" id="UP001302494">
    <property type="component" value="Chromosome"/>
</dbReference>
<dbReference type="GO" id="GO:0016020">
    <property type="term" value="C:membrane"/>
    <property type="evidence" value="ECO:0007669"/>
    <property type="project" value="UniProtKB-SubCell"/>
</dbReference>
<keyword evidence="3 5" id="KW-1133">Transmembrane helix</keyword>
<keyword evidence="4 5" id="KW-0472">Membrane</keyword>
<evidence type="ECO:0000256" key="3">
    <source>
        <dbReference type="ARBA" id="ARBA00022989"/>
    </source>
</evidence>
<protein>
    <submittedName>
        <fullName evidence="7">DUF4149 domain-containing protein</fullName>
    </submittedName>
</protein>
<evidence type="ECO:0000256" key="4">
    <source>
        <dbReference type="ARBA" id="ARBA00023136"/>
    </source>
</evidence>
<dbReference type="KEGG" id="nneo:PQG83_05645"/>
<evidence type="ECO:0000256" key="2">
    <source>
        <dbReference type="ARBA" id="ARBA00022692"/>
    </source>
</evidence>
<dbReference type="InterPro" id="IPR025423">
    <property type="entry name" value="TMEM205-like"/>
</dbReference>
<evidence type="ECO:0000313" key="8">
    <source>
        <dbReference type="Proteomes" id="UP001302494"/>
    </source>
</evidence>
<sequence length="176" mass="19730">MKRINWGVVGFLFELCALILWVGGLVVIIALVIPAVFNSFGMEPAGRFLRRVFDGFGLMNVWILILLSVVAVIRSRAFGHNSPEMFAVSSVEWWLLAGMALMTFSILVVLSPQAITLQEEAFEAVSKEDKDTAYAKFFRLHMVVRACHLVNFGLAASLLIVKVRKALFHHFIAFRS</sequence>
<dbReference type="EMBL" id="CP116968">
    <property type="protein sequence ID" value="WNM63236.1"/>
    <property type="molecule type" value="Genomic_DNA"/>
</dbReference>
<accession>A0AA96GTD5</accession>
<dbReference type="Pfam" id="PF13664">
    <property type="entry name" value="DUF4149"/>
    <property type="match status" value="1"/>
</dbReference>
<organism evidence="7 8">
    <name type="scientific">Candidatus Nitrospira neomarina</name>
    <dbReference type="NCBI Taxonomy" id="3020899"/>
    <lineage>
        <taxon>Bacteria</taxon>
        <taxon>Pseudomonadati</taxon>
        <taxon>Nitrospirota</taxon>
        <taxon>Nitrospiria</taxon>
        <taxon>Nitrospirales</taxon>
        <taxon>Nitrospiraceae</taxon>
        <taxon>Nitrospira</taxon>
    </lineage>
</organism>
<gene>
    <name evidence="7" type="ORF">PQG83_05645</name>
</gene>